<gene>
    <name evidence="3" type="ORF">HannXRQ_Chr05g0137831</name>
    <name evidence="2" type="ORF">HanXRQr2_Chr05g0214321</name>
</gene>
<protein>
    <submittedName>
        <fullName evidence="3">Uncharacterized protein</fullName>
    </submittedName>
</protein>
<proteinExistence type="predicted"/>
<reference evidence="2" key="3">
    <citation type="submission" date="2020-06" db="EMBL/GenBank/DDBJ databases">
        <title>Helianthus annuus Genome sequencing and assembly Release 2.</title>
        <authorList>
            <person name="Gouzy J."/>
            <person name="Langlade N."/>
            <person name="Munos S."/>
        </authorList>
    </citation>
    <scope>NUCLEOTIDE SEQUENCE</scope>
    <source>
        <tissue evidence="2">Leaves</tissue>
    </source>
</reference>
<accession>A0A251UMC4</accession>
<dbReference type="Gramene" id="mRNA:HanXRQr2_Chr05g0214321">
    <property type="protein sequence ID" value="CDS:HanXRQr2_Chr05g0214321.1"/>
    <property type="gene ID" value="HanXRQr2_Chr05g0214321"/>
</dbReference>
<reference evidence="2 4" key="1">
    <citation type="journal article" date="2017" name="Nature">
        <title>The sunflower genome provides insights into oil metabolism, flowering and Asterid evolution.</title>
        <authorList>
            <person name="Badouin H."/>
            <person name="Gouzy J."/>
            <person name="Grassa C.J."/>
            <person name="Murat F."/>
            <person name="Staton S.E."/>
            <person name="Cottret L."/>
            <person name="Lelandais-Briere C."/>
            <person name="Owens G.L."/>
            <person name="Carrere S."/>
            <person name="Mayjonade B."/>
            <person name="Legrand L."/>
            <person name="Gill N."/>
            <person name="Kane N.C."/>
            <person name="Bowers J.E."/>
            <person name="Hubner S."/>
            <person name="Bellec A."/>
            <person name="Berard A."/>
            <person name="Berges H."/>
            <person name="Blanchet N."/>
            <person name="Boniface M.C."/>
            <person name="Brunel D."/>
            <person name="Catrice O."/>
            <person name="Chaidir N."/>
            <person name="Claudel C."/>
            <person name="Donnadieu C."/>
            <person name="Faraut T."/>
            <person name="Fievet G."/>
            <person name="Helmstetter N."/>
            <person name="King M."/>
            <person name="Knapp S.J."/>
            <person name="Lai Z."/>
            <person name="Le Paslier M.C."/>
            <person name="Lippi Y."/>
            <person name="Lorenzon L."/>
            <person name="Mandel J.R."/>
            <person name="Marage G."/>
            <person name="Marchand G."/>
            <person name="Marquand E."/>
            <person name="Bret-Mestries E."/>
            <person name="Morien E."/>
            <person name="Nambeesan S."/>
            <person name="Nguyen T."/>
            <person name="Pegot-Espagnet P."/>
            <person name="Pouilly N."/>
            <person name="Raftis F."/>
            <person name="Sallet E."/>
            <person name="Schiex T."/>
            <person name="Thomas J."/>
            <person name="Vandecasteele C."/>
            <person name="Vares D."/>
            <person name="Vear F."/>
            <person name="Vautrin S."/>
            <person name="Crespi M."/>
            <person name="Mangin B."/>
            <person name="Burke J.M."/>
            <person name="Salse J."/>
            <person name="Munos S."/>
            <person name="Vincourt P."/>
            <person name="Rieseberg L.H."/>
            <person name="Langlade N.B."/>
        </authorList>
    </citation>
    <scope>NUCLEOTIDE SEQUENCE [LARGE SCALE GENOMIC DNA]</scope>
    <source>
        <strain evidence="4">cv. SF193</strain>
        <tissue evidence="2">Leaves</tissue>
    </source>
</reference>
<evidence type="ECO:0000313" key="2">
    <source>
        <dbReference type="EMBL" id="KAF5805854.1"/>
    </source>
</evidence>
<dbReference type="EMBL" id="CM007894">
    <property type="protein sequence ID" value="OTG24537.1"/>
    <property type="molecule type" value="Genomic_DNA"/>
</dbReference>
<reference evidence="3" key="2">
    <citation type="submission" date="2017-02" db="EMBL/GenBank/DDBJ databases">
        <title>Sunflower complete genome.</title>
        <authorList>
            <person name="Langlade N."/>
            <person name="Munos S."/>
        </authorList>
    </citation>
    <scope>NUCLEOTIDE SEQUENCE [LARGE SCALE GENOMIC DNA]</scope>
    <source>
        <tissue evidence="3">Leaves</tissue>
    </source>
</reference>
<sequence>MYKNIIFFKILRWDIKSQVKTPNFSQFFSLSTLFSLQHHCKFSFPFLHRRSQSSQPTNHNRSLLPFPLKRCKRE</sequence>
<evidence type="ECO:0000256" key="1">
    <source>
        <dbReference type="SAM" id="MobiDB-lite"/>
    </source>
</evidence>
<organism evidence="3 4">
    <name type="scientific">Helianthus annuus</name>
    <name type="common">Common sunflower</name>
    <dbReference type="NCBI Taxonomy" id="4232"/>
    <lineage>
        <taxon>Eukaryota</taxon>
        <taxon>Viridiplantae</taxon>
        <taxon>Streptophyta</taxon>
        <taxon>Embryophyta</taxon>
        <taxon>Tracheophyta</taxon>
        <taxon>Spermatophyta</taxon>
        <taxon>Magnoliopsida</taxon>
        <taxon>eudicotyledons</taxon>
        <taxon>Gunneridae</taxon>
        <taxon>Pentapetalae</taxon>
        <taxon>asterids</taxon>
        <taxon>campanulids</taxon>
        <taxon>Asterales</taxon>
        <taxon>Asteraceae</taxon>
        <taxon>Asteroideae</taxon>
        <taxon>Heliantheae alliance</taxon>
        <taxon>Heliantheae</taxon>
        <taxon>Helianthus</taxon>
    </lineage>
</organism>
<feature type="region of interest" description="Disordered" evidence="1">
    <location>
        <begin position="50"/>
        <end position="74"/>
    </location>
</feature>
<dbReference type="AlphaFoldDB" id="A0A251UMC4"/>
<keyword evidence="4" id="KW-1185">Reference proteome</keyword>
<dbReference type="EMBL" id="MNCJ02000320">
    <property type="protein sequence ID" value="KAF5805854.1"/>
    <property type="molecule type" value="Genomic_DNA"/>
</dbReference>
<feature type="compositionally biased region" description="Polar residues" evidence="1">
    <location>
        <begin position="52"/>
        <end position="61"/>
    </location>
</feature>
<evidence type="ECO:0000313" key="3">
    <source>
        <dbReference type="EMBL" id="OTG24537.1"/>
    </source>
</evidence>
<dbReference type="Proteomes" id="UP000215914">
    <property type="component" value="Chromosome 5"/>
</dbReference>
<dbReference type="InParanoid" id="A0A251UMC4"/>
<name>A0A251UMC4_HELAN</name>
<evidence type="ECO:0000313" key="4">
    <source>
        <dbReference type="Proteomes" id="UP000215914"/>
    </source>
</evidence>